<proteinExistence type="inferred from homology"/>
<sequence length="109" mass="12784">MRLNREPRRFTVSESEKIIVEVAYAYPERFFLKKLTLDSATTIQNVILQSGILEKYTEIDLRTNKVGIFSRPAKLTDMVENGDRIEIYRPLIADPKEIRRKRAAEQNKK</sequence>
<evidence type="ECO:0000313" key="4">
    <source>
        <dbReference type="Proteomes" id="UP001142444"/>
    </source>
</evidence>
<dbReference type="InterPro" id="IPR037021">
    <property type="entry name" value="RnfH_sf"/>
</dbReference>
<dbReference type="Pfam" id="PF03658">
    <property type="entry name" value="Ub-RnfH"/>
    <property type="match status" value="1"/>
</dbReference>
<dbReference type="PANTHER" id="PTHR37483:SF1">
    <property type="entry name" value="UPF0125 PROTEIN RATB"/>
    <property type="match status" value="1"/>
</dbReference>
<protein>
    <recommendedName>
        <fullName evidence="2">UPF0125 protein OQ257_10680</fullName>
    </recommendedName>
</protein>
<dbReference type="Gene3D" id="3.10.20.280">
    <property type="entry name" value="RnfH-like"/>
    <property type="match status" value="1"/>
</dbReference>
<comment type="similarity">
    <text evidence="1 2">Belongs to the UPF0125 (RnfH) family.</text>
</comment>
<keyword evidence="4" id="KW-1185">Reference proteome</keyword>
<dbReference type="PANTHER" id="PTHR37483">
    <property type="entry name" value="UPF0125 PROTEIN RATB"/>
    <property type="match status" value="1"/>
</dbReference>
<dbReference type="RefSeq" id="WP_052190372.1">
    <property type="nucleotide sequence ID" value="NZ_CBCRTM010000012.1"/>
</dbReference>
<dbReference type="Proteomes" id="UP001142444">
    <property type="component" value="Unassembled WGS sequence"/>
</dbReference>
<dbReference type="InterPro" id="IPR016155">
    <property type="entry name" value="Mopterin_synth/thiamin_S_b"/>
</dbReference>
<evidence type="ECO:0000313" key="3">
    <source>
        <dbReference type="EMBL" id="MDE8035624.1"/>
    </source>
</evidence>
<dbReference type="HAMAP" id="MF_00460">
    <property type="entry name" value="UPF0125_RnfH"/>
    <property type="match status" value="1"/>
</dbReference>
<accession>A0A9X4JF19</accession>
<dbReference type="SUPFAM" id="SSF54285">
    <property type="entry name" value="MoaD/ThiS"/>
    <property type="match status" value="1"/>
</dbReference>
<evidence type="ECO:0000256" key="1">
    <source>
        <dbReference type="ARBA" id="ARBA00010645"/>
    </source>
</evidence>
<organism evidence="3 4">
    <name type="scientific">Actinobacillus equuli subsp. equuli</name>
    <dbReference type="NCBI Taxonomy" id="202947"/>
    <lineage>
        <taxon>Bacteria</taxon>
        <taxon>Pseudomonadati</taxon>
        <taxon>Pseudomonadota</taxon>
        <taxon>Gammaproteobacteria</taxon>
        <taxon>Pasteurellales</taxon>
        <taxon>Pasteurellaceae</taxon>
        <taxon>Actinobacillus</taxon>
    </lineage>
</organism>
<dbReference type="AlphaFoldDB" id="A0A9X4JF19"/>
<dbReference type="NCBIfam" id="NF002490">
    <property type="entry name" value="PRK01777.1"/>
    <property type="match status" value="1"/>
</dbReference>
<dbReference type="EMBL" id="JAPHVQ010000012">
    <property type="protein sequence ID" value="MDE8035624.1"/>
    <property type="molecule type" value="Genomic_DNA"/>
</dbReference>
<reference evidence="3" key="1">
    <citation type="submission" date="2022-11" db="EMBL/GenBank/DDBJ databases">
        <authorList>
            <person name="Kamali M."/>
            <person name="Peak L."/>
            <person name="Go Y.Y."/>
            <person name="Balasuriya U.B.R."/>
            <person name="Carossino M."/>
        </authorList>
    </citation>
    <scope>NUCLEOTIDE SEQUENCE</scope>
    <source>
        <strain evidence="3">4524</strain>
    </source>
</reference>
<dbReference type="InterPro" id="IPR005346">
    <property type="entry name" value="RnfH"/>
</dbReference>
<comment type="caution">
    <text evidence="3">The sequence shown here is derived from an EMBL/GenBank/DDBJ whole genome shotgun (WGS) entry which is preliminary data.</text>
</comment>
<name>A0A9X4JF19_ACTEU</name>
<dbReference type="GeneID" id="92744386"/>
<evidence type="ECO:0000256" key="2">
    <source>
        <dbReference type="HAMAP-Rule" id="MF_00460"/>
    </source>
</evidence>
<gene>
    <name evidence="3" type="ORF">OQ257_10680</name>
</gene>
<reference evidence="3" key="2">
    <citation type="journal article" date="2023" name="Pathogens">
        <title>Pathological Features and Genomic Characterization of an Actinobacillus equuli subsp. equuli Bearing Unique Virulence-Associated Genes from an Adult Horse with Pleuropneumonia.</title>
        <authorList>
            <person name="Kamali M."/>
            <person name="Carossino M."/>
            <person name="Del Piero F."/>
            <person name="Peak L."/>
            <person name="Mitchell M.S."/>
            <person name="Willette J."/>
            <person name="Baker R."/>
            <person name="Li F."/>
            <person name="Kenez A."/>
            <person name="Balasuriya U.B.R."/>
            <person name="Go Y.Y."/>
        </authorList>
    </citation>
    <scope>NUCLEOTIDE SEQUENCE</scope>
    <source>
        <strain evidence="3">4524</strain>
    </source>
</reference>